<comment type="similarity">
    <text evidence="2">Belongs to the peptidase C19 family.</text>
</comment>
<evidence type="ECO:0000256" key="2">
    <source>
        <dbReference type="ARBA" id="ARBA00009085"/>
    </source>
</evidence>
<feature type="region of interest" description="Disordered" evidence="8">
    <location>
        <begin position="690"/>
        <end position="769"/>
    </location>
</feature>
<comment type="catalytic activity">
    <reaction evidence="1">
        <text>Thiol-dependent hydrolysis of ester, thioester, amide, peptide and isopeptide bonds formed by the C-terminal Gly of ubiquitin (a 76-residue protein attached to proteins as an intracellular targeting signal).</text>
        <dbReference type="EC" id="3.4.19.12"/>
    </reaction>
</comment>
<dbReference type="SUPFAM" id="SSF54001">
    <property type="entry name" value="Cysteine proteinases"/>
    <property type="match status" value="1"/>
</dbReference>
<evidence type="ECO:0000256" key="5">
    <source>
        <dbReference type="ARBA" id="ARBA00022786"/>
    </source>
</evidence>
<evidence type="ECO:0000313" key="13">
    <source>
        <dbReference type="Proteomes" id="UP000237271"/>
    </source>
</evidence>
<evidence type="ECO:0000313" key="12">
    <source>
        <dbReference type="EMBL" id="POM73165.1"/>
    </source>
</evidence>
<feature type="non-terminal residue" evidence="12">
    <location>
        <position position="869"/>
    </location>
</feature>
<dbReference type="GO" id="GO:0016579">
    <property type="term" value="P:protein deubiquitination"/>
    <property type="evidence" value="ECO:0007669"/>
    <property type="project" value="InterPro"/>
</dbReference>
<evidence type="ECO:0000259" key="11">
    <source>
        <dbReference type="PROSITE" id="PS51283"/>
    </source>
</evidence>
<dbReference type="InterPro" id="IPR050185">
    <property type="entry name" value="Ub_carboxyl-term_hydrolase"/>
</dbReference>
<feature type="domain" description="EF-hand" evidence="9">
    <location>
        <begin position="139"/>
        <end position="174"/>
    </location>
</feature>
<protein>
    <recommendedName>
        <fullName evidence="3">ubiquitinyl hydrolase 1</fullName>
        <ecNumber evidence="3">3.4.19.12</ecNumber>
    </recommendedName>
</protein>
<evidence type="ECO:0000256" key="3">
    <source>
        <dbReference type="ARBA" id="ARBA00012759"/>
    </source>
</evidence>
<dbReference type="AlphaFoldDB" id="A0A2P4Y5Q4"/>
<feature type="compositionally biased region" description="Polar residues" evidence="8">
    <location>
        <begin position="692"/>
        <end position="714"/>
    </location>
</feature>
<evidence type="ECO:0000256" key="6">
    <source>
        <dbReference type="ARBA" id="ARBA00022801"/>
    </source>
</evidence>
<evidence type="ECO:0000256" key="1">
    <source>
        <dbReference type="ARBA" id="ARBA00000707"/>
    </source>
</evidence>
<reference evidence="12 13" key="1">
    <citation type="journal article" date="2017" name="Genome Biol. Evol.">
        <title>Phytophthora megakarya and P. palmivora, closely related causal agents of cacao black pod rot, underwent increases in genome sizes and gene numbers by different mechanisms.</title>
        <authorList>
            <person name="Ali S.S."/>
            <person name="Shao J."/>
            <person name="Lary D.J."/>
            <person name="Kronmiller B."/>
            <person name="Shen D."/>
            <person name="Strem M.D."/>
            <person name="Amoako-Attah I."/>
            <person name="Akrofi A.Y."/>
            <person name="Begoude B.A."/>
            <person name="Ten Hoopen G.M."/>
            <person name="Coulibaly K."/>
            <person name="Kebe B.I."/>
            <person name="Melnick R.L."/>
            <person name="Guiltinan M.J."/>
            <person name="Tyler B.M."/>
            <person name="Meinhardt L.W."/>
            <person name="Bailey B.A."/>
        </authorList>
    </citation>
    <scope>NUCLEOTIDE SEQUENCE [LARGE SCALE GENOMIC DNA]</scope>
    <source>
        <strain evidence="13">sbr112.9</strain>
    </source>
</reference>
<evidence type="ECO:0000259" key="9">
    <source>
        <dbReference type="PROSITE" id="PS50222"/>
    </source>
</evidence>
<dbReference type="PANTHER" id="PTHR21646:SF24">
    <property type="entry name" value="UBIQUITIN CARBOXYL-TERMINAL HYDROLASE"/>
    <property type="match status" value="1"/>
</dbReference>
<name>A0A2P4Y5Q4_9STRA</name>
<feature type="compositionally biased region" description="Low complexity" evidence="8">
    <location>
        <begin position="58"/>
        <end position="69"/>
    </location>
</feature>
<dbReference type="Gene3D" id="3.30.2230.10">
    <property type="entry name" value="DUSP-like"/>
    <property type="match status" value="1"/>
</dbReference>
<dbReference type="InterPro" id="IPR006615">
    <property type="entry name" value="Pept_C19_DUSP"/>
</dbReference>
<dbReference type="PROSITE" id="PS50235">
    <property type="entry name" value="USP_3"/>
    <property type="match status" value="1"/>
</dbReference>
<keyword evidence="5" id="KW-0833">Ubl conjugation pathway</keyword>
<dbReference type="PROSITE" id="PS00972">
    <property type="entry name" value="USP_1"/>
    <property type="match status" value="1"/>
</dbReference>
<dbReference type="EC" id="3.4.19.12" evidence="3"/>
<feature type="region of interest" description="Disordered" evidence="8">
    <location>
        <begin position="48"/>
        <end position="69"/>
    </location>
</feature>
<dbReference type="Proteomes" id="UP000237271">
    <property type="component" value="Unassembled WGS sequence"/>
</dbReference>
<dbReference type="InterPro" id="IPR028889">
    <property type="entry name" value="USP"/>
</dbReference>
<dbReference type="InterPro" id="IPR018200">
    <property type="entry name" value="USP_CS"/>
</dbReference>
<evidence type="ECO:0000256" key="4">
    <source>
        <dbReference type="ARBA" id="ARBA00022670"/>
    </source>
</evidence>
<proteinExistence type="inferred from homology"/>
<dbReference type="EMBL" id="NCKW01005254">
    <property type="protein sequence ID" value="POM73165.1"/>
    <property type="molecule type" value="Genomic_DNA"/>
</dbReference>
<gene>
    <name evidence="12" type="ORF">PHPALM_10010</name>
</gene>
<dbReference type="Pfam" id="PF00443">
    <property type="entry name" value="UCH"/>
    <property type="match status" value="1"/>
</dbReference>
<dbReference type="Gene3D" id="1.10.238.10">
    <property type="entry name" value="EF-hand"/>
    <property type="match status" value="2"/>
</dbReference>
<evidence type="ECO:0000256" key="7">
    <source>
        <dbReference type="ARBA" id="ARBA00022807"/>
    </source>
</evidence>
<organism evidence="12 13">
    <name type="scientific">Phytophthora palmivora</name>
    <dbReference type="NCBI Taxonomy" id="4796"/>
    <lineage>
        <taxon>Eukaryota</taxon>
        <taxon>Sar</taxon>
        <taxon>Stramenopiles</taxon>
        <taxon>Oomycota</taxon>
        <taxon>Peronosporomycetes</taxon>
        <taxon>Peronosporales</taxon>
        <taxon>Peronosporaceae</taxon>
        <taxon>Phytophthora</taxon>
    </lineage>
</organism>
<feature type="domain" description="USP" evidence="10">
    <location>
        <begin position="794"/>
        <end position="869"/>
    </location>
</feature>
<dbReference type="SUPFAM" id="SSF47473">
    <property type="entry name" value="EF-hand"/>
    <property type="match status" value="2"/>
</dbReference>
<keyword evidence="4 12" id="KW-0645">Protease</keyword>
<dbReference type="GO" id="GO:0004843">
    <property type="term" value="F:cysteine-type deubiquitinase activity"/>
    <property type="evidence" value="ECO:0007669"/>
    <property type="project" value="UniProtKB-EC"/>
</dbReference>
<dbReference type="InterPro" id="IPR001394">
    <property type="entry name" value="Peptidase_C19_UCH"/>
</dbReference>
<accession>A0A2P4Y5Q4</accession>
<dbReference type="PANTHER" id="PTHR21646">
    <property type="entry name" value="UBIQUITIN CARBOXYL-TERMINAL HYDROLASE"/>
    <property type="match status" value="1"/>
</dbReference>
<evidence type="ECO:0000259" key="10">
    <source>
        <dbReference type="PROSITE" id="PS50235"/>
    </source>
</evidence>
<dbReference type="PROSITE" id="PS50222">
    <property type="entry name" value="EF_HAND_2"/>
    <property type="match status" value="1"/>
</dbReference>
<dbReference type="Pfam" id="PF06337">
    <property type="entry name" value="DUSP"/>
    <property type="match status" value="1"/>
</dbReference>
<dbReference type="SUPFAM" id="SSF143791">
    <property type="entry name" value="DUSP-like"/>
    <property type="match status" value="1"/>
</dbReference>
<keyword evidence="13" id="KW-1185">Reference proteome</keyword>
<dbReference type="SMART" id="SM00695">
    <property type="entry name" value="DUSP"/>
    <property type="match status" value="1"/>
</dbReference>
<feature type="domain" description="DUSP" evidence="11">
    <location>
        <begin position="434"/>
        <end position="581"/>
    </location>
</feature>
<dbReference type="GO" id="GO:0005509">
    <property type="term" value="F:calcium ion binding"/>
    <property type="evidence" value="ECO:0007669"/>
    <property type="project" value="InterPro"/>
</dbReference>
<dbReference type="PROSITE" id="PS51283">
    <property type="entry name" value="DUSP"/>
    <property type="match status" value="1"/>
</dbReference>
<dbReference type="GO" id="GO:0006508">
    <property type="term" value="P:proteolysis"/>
    <property type="evidence" value="ECO:0007669"/>
    <property type="project" value="UniProtKB-KW"/>
</dbReference>
<dbReference type="InterPro" id="IPR038765">
    <property type="entry name" value="Papain-like_cys_pep_sf"/>
</dbReference>
<dbReference type="InterPro" id="IPR035927">
    <property type="entry name" value="DUSP-like_sf"/>
</dbReference>
<sequence>MGNMMSMGGHASTDASAVDAYVSRLSDAEIKRYTDGYRRICRVEGASSSTNTPAFHRASSSASNGSSSNLTGAAVTAATEAANGPLLSKKLFRNKVLGAFTMIPHSLSDRLFEVLDTEHTGELSLVNVLSGLAWLKHGTFEEQVQLLFIIYDLDGAGEISREVLDRFMDVIYGRKRARHVSTVKFLDKVFDGRTVLDLREFREIVQVKDERGDALLVKWLAVLAAKIGIEDDPQILALEKTYNPVAIRRRIAQATLFSLTEVTALERQFQKMFDPKGGASTRIPASQFIEVLSAKGLFPEMLLEKFCACTAMPELVLFEEFCQFLSDFCRGGSRDEKIHHLFQIYSDRSTTVRVDFAAMKELIHVGVNCDTRDASEDAVEEEERQVEEISATQTAEAGWDEEAFGRWATGAVAVQRLLHQLAFAACILFGLKPELAYLEKRIVEWHWRDATCVFRIGQNWNLVGAEWWRKWCDYVNMDPKNGSPYGSLPVPQIPSNAVVEIARNSRGNIALRAASFSGDVNGRRPPRPGPIANWSLLMQSGSRRLKQNLVLGRDFYVIPSPVYAVLLSWYSGGPDLVRSIVEVPMKTEPELQIELFPLVLRVARVDSANGSVIRSGEEILLSELSTPSSLLEATCRALLLLKLMDKARLWYFNEKTPDHKIRIREEYPTELKKLTQESVFLLEVQDDDGSWPLSQTDDTITSSPSSNGVRQPTQRNDRVRESDTSGASKKRQREQRPSLRTSDICSRGNLGESLAQRDPGSDAGSPTIEVDPVLASPVVKKRFSKDAFKGPGLVGLDNLGNTCYMSSALQCLSHTRLLVEYFKNEAYLKDINLRNRDGTNGKLTAAFGELLRVLWTSDRKRFAPNEFKK</sequence>
<comment type="caution">
    <text evidence="12">The sequence shown here is derived from an EMBL/GenBank/DDBJ whole genome shotgun (WGS) entry which is preliminary data.</text>
</comment>
<keyword evidence="6" id="KW-0378">Hydrolase</keyword>
<keyword evidence="7" id="KW-0788">Thiol protease</keyword>
<dbReference type="InterPro" id="IPR011992">
    <property type="entry name" value="EF-hand-dom_pair"/>
</dbReference>
<dbReference type="Gene3D" id="3.90.70.10">
    <property type="entry name" value="Cysteine proteinases"/>
    <property type="match status" value="1"/>
</dbReference>
<dbReference type="OrthoDB" id="191686at2759"/>
<dbReference type="InterPro" id="IPR002048">
    <property type="entry name" value="EF_hand_dom"/>
</dbReference>
<evidence type="ECO:0000256" key="8">
    <source>
        <dbReference type="SAM" id="MobiDB-lite"/>
    </source>
</evidence>